<organism evidence="1 2">
    <name type="scientific">Nocardia niwae</name>
    <dbReference type="NCBI Taxonomy" id="626084"/>
    <lineage>
        <taxon>Bacteria</taxon>
        <taxon>Bacillati</taxon>
        <taxon>Actinomycetota</taxon>
        <taxon>Actinomycetes</taxon>
        <taxon>Mycobacteriales</taxon>
        <taxon>Nocardiaceae</taxon>
        <taxon>Nocardia</taxon>
    </lineage>
</organism>
<evidence type="ECO:0000313" key="2">
    <source>
        <dbReference type="Proteomes" id="UP001550535"/>
    </source>
</evidence>
<evidence type="ECO:0000313" key="1">
    <source>
        <dbReference type="EMBL" id="MEU2123203.1"/>
    </source>
</evidence>
<comment type="caution">
    <text evidence="1">The sequence shown here is derived from an EMBL/GenBank/DDBJ whole genome shotgun (WGS) entry which is preliminary data.</text>
</comment>
<name>A0ABV2XBC4_9NOCA</name>
<dbReference type="RefSeq" id="WP_357810592.1">
    <property type="nucleotide sequence ID" value="NZ_JBEYBM010000034.1"/>
</dbReference>
<gene>
    <name evidence="1" type="ORF">ABZ507_15440</name>
</gene>
<accession>A0ABV2XBC4</accession>
<protein>
    <submittedName>
        <fullName evidence="1">Uncharacterized protein</fullName>
    </submittedName>
</protein>
<dbReference type="Proteomes" id="UP001550535">
    <property type="component" value="Unassembled WGS sequence"/>
</dbReference>
<proteinExistence type="predicted"/>
<keyword evidence="2" id="KW-1185">Reference proteome</keyword>
<reference evidence="1 2" key="1">
    <citation type="submission" date="2024-06" db="EMBL/GenBank/DDBJ databases">
        <title>The Natural Products Discovery Center: Release of the First 8490 Sequenced Strains for Exploring Actinobacteria Biosynthetic Diversity.</title>
        <authorList>
            <person name="Kalkreuter E."/>
            <person name="Kautsar S.A."/>
            <person name="Yang D."/>
            <person name="Bader C.D."/>
            <person name="Teijaro C.N."/>
            <person name="Fluegel L."/>
            <person name="Davis C.M."/>
            <person name="Simpson J.R."/>
            <person name="Lauterbach L."/>
            <person name="Steele A.D."/>
            <person name="Gui C."/>
            <person name="Meng S."/>
            <person name="Li G."/>
            <person name="Viehrig K."/>
            <person name="Ye F."/>
            <person name="Su P."/>
            <person name="Kiefer A.F."/>
            <person name="Nichols A."/>
            <person name="Cepeda A.J."/>
            <person name="Yan W."/>
            <person name="Fan B."/>
            <person name="Jiang Y."/>
            <person name="Adhikari A."/>
            <person name="Zheng C.-J."/>
            <person name="Schuster L."/>
            <person name="Cowan T.M."/>
            <person name="Smanski M.J."/>
            <person name="Chevrette M.G."/>
            <person name="De Carvalho L.P.S."/>
            <person name="Shen B."/>
        </authorList>
    </citation>
    <scope>NUCLEOTIDE SEQUENCE [LARGE SCALE GENOMIC DNA]</scope>
    <source>
        <strain evidence="1 2">NPDC019434</strain>
    </source>
</reference>
<dbReference type="EMBL" id="JBEYBR010000035">
    <property type="protein sequence ID" value="MEU2123203.1"/>
    <property type="molecule type" value="Genomic_DNA"/>
</dbReference>
<sequence length="282" mass="31573">MLRHIVIAPGTSCEETYRVLEATAMIRSVRDQFFGRLQPGLQFGQLAARQPRRVRDLRALSGVVADGAGRRITRFTTPHTFIGGTGHRIGEGSQRLLVPIRDGVPRCHQATDGREIDLVDLTAQRGDVVAFELVRIEDFPRPEFALKAETGSPRAHIVPLLVVFVLHSEGIGIRLYVEDPIGNVAEHRSSHVFDRWVTERIDHQRTCSVVLAICVAFSMSCPVMRLNEIAMTSRMFFTVSMCSRMIWSIELGSLVACFRNFPTNLLAMLKSPKPETFSAFRA</sequence>